<evidence type="ECO:0000259" key="3">
    <source>
        <dbReference type="Pfam" id="PF01156"/>
    </source>
</evidence>
<dbReference type="CDD" id="cd00455">
    <property type="entry name" value="nuc_hydro"/>
    <property type="match status" value="1"/>
</dbReference>
<sequence length="312" mass="35095">MKKKILIFCDPGIDDTIALIYAFSNPELEVVGIVAEYGNTSRHFALRNVQYLLELLGRTDVPVFSGAERALNGEDPVLQPTIHGDYGLGPFTPPNSEDLLKENFHEIIPILIKHKSDLTIVTLGRLTTLATLFLLYPNLMRAINDYYVMGGAFFVPGNVTPVAEANIYGDPIAAHIVMKFAKNVTLFPLNITDHIFITPELAKQLDVPGCGDILYPILDFYYEFYKTQIPDIEGSPIHDLIPMIALTNSDWFTYQNYLIYVQEQTGIARGLTIADMRPYETLPPAPIHRVATQMNDSFFEEHLIKIMTKASR</sequence>
<dbReference type="AlphaFoldDB" id="A0AB39BTU4"/>
<protein>
    <submittedName>
        <fullName evidence="4">Nucleoside hydrolase</fullName>
        <ecNumber evidence="4">3.2.2.-</ecNumber>
    </submittedName>
</protein>
<evidence type="ECO:0000256" key="1">
    <source>
        <dbReference type="ARBA" id="ARBA00022801"/>
    </source>
</evidence>
<organism evidence="4">
    <name type="scientific">Alkalihalophilus sp. As8PL</name>
    <dbReference type="NCBI Taxonomy" id="3237103"/>
    <lineage>
        <taxon>Bacteria</taxon>
        <taxon>Bacillati</taxon>
        <taxon>Bacillota</taxon>
        <taxon>Bacilli</taxon>
        <taxon>Bacillales</taxon>
        <taxon>Bacillaceae</taxon>
        <taxon>Alkalihalophilus</taxon>
    </lineage>
</organism>
<dbReference type="EC" id="3.2.2.-" evidence="4"/>
<feature type="domain" description="Inosine/uridine-preferring nucleoside hydrolase" evidence="3">
    <location>
        <begin position="5"/>
        <end position="299"/>
    </location>
</feature>
<evidence type="ECO:0000256" key="2">
    <source>
        <dbReference type="ARBA" id="ARBA00023295"/>
    </source>
</evidence>
<dbReference type="EMBL" id="CP162551">
    <property type="protein sequence ID" value="XDI36834.1"/>
    <property type="molecule type" value="Genomic_DNA"/>
</dbReference>
<dbReference type="PANTHER" id="PTHR12304">
    <property type="entry name" value="INOSINE-URIDINE PREFERRING NUCLEOSIDE HYDROLASE"/>
    <property type="match status" value="1"/>
</dbReference>
<dbReference type="InterPro" id="IPR023186">
    <property type="entry name" value="IUNH"/>
</dbReference>
<keyword evidence="1 4" id="KW-0378">Hydrolase</keyword>
<name>A0AB39BTU4_9BACI</name>
<gene>
    <name evidence="4" type="ORF">AB3N04_19510</name>
</gene>
<dbReference type="GO" id="GO:0008477">
    <property type="term" value="F:purine nucleosidase activity"/>
    <property type="evidence" value="ECO:0007669"/>
    <property type="project" value="TreeGrafter"/>
</dbReference>
<dbReference type="InterPro" id="IPR001910">
    <property type="entry name" value="Inosine/uridine_hydrolase_dom"/>
</dbReference>
<dbReference type="RefSeq" id="WP_368504214.1">
    <property type="nucleotide sequence ID" value="NZ_CP162551.1"/>
</dbReference>
<keyword evidence="2 4" id="KW-0326">Glycosidase</keyword>
<proteinExistence type="predicted"/>
<dbReference type="Gene3D" id="3.90.245.10">
    <property type="entry name" value="Ribonucleoside hydrolase-like"/>
    <property type="match status" value="1"/>
</dbReference>
<dbReference type="GO" id="GO:0006152">
    <property type="term" value="P:purine nucleoside catabolic process"/>
    <property type="evidence" value="ECO:0007669"/>
    <property type="project" value="TreeGrafter"/>
</dbReference>
<dbReference type="PANTHER" id="PTHR12304:SF4">
    <property type="entry name" value="URIDINE NUCLEOSIDASE"/>
    <property type="match status" value="1"/>
</dbReference>
<reference evidence="4" key="1">
    <citation type="submission" date="2024-07" db="EMBL/GenBank/DDBJ databases">
        <title>Identification and characteristics of an arsenic-resistant bacterial isolate, which belongs to a novel species.</title>
        <authorList>
            <person name="Juszczyk A."/>
            <person name="Kowalczyk A."/>
            <person name="Was K."/>
            <person name="Kosowicz W."/>
            <person name="Budzyn A."/>
            <person name="Latowski D."/>
        </authorList>
    </citation>
    <scope>NUCLEOTIDE SEQUENCE</scope>
    <source>
        <strain evidence="4">As8PL</strain>
    </source>
</reference>
<accession>A0AB39BTU4</accession>
<dbReference type="InterPro" id="IPR036452">
    <property type="entry name" value="Ribo_hydro-like"/>
</dbReference>
<dbReference type="GO" id="GO:0005829">
    <property type="term" value="C:cytosol"/>
    <property type="evidence" value="ECO:0007669"/>
    <property type="project" value="TreeGrafter"/>
</dbReference>
<dbReference type="SUPFAM" id="SSF53590">
    <property type="entry name" value="Nucleoside hydrolase"/>
    <property type="match status" value="1"/>
</dbReference>
<dbReference type="Pfam" id="PF01156">
    <property type="entry name" value="IU_nuc_hydro"/>
    <property type="match status" value="1"/>
</dbReference>
<evidence type="ECO:0000313" key="4">
    <source>
        <dbReference type="EMBL" id="XDI36834.1"/>
    </source>
</evidence>